<reference evidence="5 6" key="1">
    <citation type="submission" date="2015-02" db="EMBL/GenBank/DDBJ databases">
        <title>Improved understanding of the partial-nitritation anammox process through 23 genomes representing the majority of the microbial community.</title>
        <authorList>
            <person name="Speth D.R."/>
            <person name="In T Zandt M."/>
            <person name="Guerrero Cruz S."/>
            <person name="Jetten M.S."/>
            <person name="Dutilh B.E."/>
        </authorList>
    </citation>
    <scope>NUCLEOTIDE SEQUENCE [LARGE SCALE GENOMIC DNA]</scope>
    <source>
        <strain evidence="5">OLB20</strain>
    </source>
</reference>
<evidence type="ECO:0008006" key="7">
    <source>
        <dbReference type="Google" id="ProtNLM"/>
    </source>
</evidence>
<dbReference type="Pfam" id="PF20990">
    <property type="entry name" value="DUF2207_C"/>
    <property type="match status" value="1"/>
</dbReference>
<feature type="chain" id="PRO_5007475320" description="PEGA domain protein" evidence="2">
    <location>
        <begin position="31"/>
        <end position="677"/>
    </location>
</feature>
<comment type="caution">
    <text evidence="5">The sequence shown here is derived from an EMBL/GenBank/DDBJ whole genome shotgun (WGS) entry which is preliminary data.</text>
</comment>
<dbReference type="Proteomes" id="UP000070457">
    <property type="component" value="Unassembled WGS sequence"/>
</dbReference>
<dbReference type="STRING" id="1617426.TR69_WS6001001469"/>
<accession>A0A136LW26</accession>
<feature type="signal peptide" evidence="2">
    <location>
        <begin position="1"/>
        <end position="30"/>
    </location>
</feature>
<dbReference type="InterPro" id="IPR048389">
    <property type="entry name" value="YciQ-like_C"/>
</dbReference>
<keyword evidence="1" id="KW-0472">Membrane</keyword>
<name>A0A136LW26_9BACT</name>
<feature type="domain" description="DUF2207" evidence="3">
    <location>
        <begin position="39"/>
        <end position="240"/>
    </location>
</feature>
<keyword evidence="1" id="KW-0812">Transmembrane</keyword>
<keyword evidence="2" id="KW-0732">Signal</keyword>
<evidence type="ECO:0000259" key="4">
    <source>
        <dbReference type="Pfam" id="PF20990"/>
    </source>
</evidence>
<dbReference type="InterPro" id="IPR018702">
    <property type="entry name" value="DUF2207"/>
</dbReference>
<keyword evidence="1" id="KW-1133">Transmembrane helix</keyword>
<proteinExistence type="predicted"/>
<dbReference type="Pfam" id="PF09972">
    <property type="entry name" value="DUF2207"/>
    <property type="match status" value="1"/>
</dbReference>
<evidence type="ECO:0000259" key="3">
    <source>
        <dbReference type="Pfam" id="PF09972"/>
    </source>
</evidence>
<feature type="domain" description="Predicted membrane protein YciQ-like C-terminal" evidence="4">
    <location>
        <begin position="366"/>
        <end position="596"/>
    </location>
</feature>
<dbReference type="EMBL" id="JYNZ01000006">
    <property type="protein sequence ID" value="KXK25863.1"/>
    <property type="molecule type" value="Genomic_DNA"/>
</dbReference>
<evidence type="ECO:0000313" key="5">
    <source>
        <dbReference type="EMBL" id="KXK25863.1"/>
    </source>
</evidence>
<dbReference type="AlphaFoldDB" id="A0A136LW26"/>
<feature type="transmembrane region" description="Helical" evidence="1">
    <location>
        <begin position="521"/>
        <end position="539"/>
    </location>
</feature>
<gene>
    <name evidence="5" type="ORF">TR69_WS6001001469</name>
</gene>
<evidence type="ECO:0000313" key="6">
    <source>
        <dbReference type="Proteomes" id="UP000070457"/>
    </source>
</evidence>
<sequence length="677" mass="74225">MNYLATWLRLVPAGIAAAFLLLLAPHAVSAQERTYVYDSIDVTIDVHEDSTVDVTERITQRFDGTFRGVRRDIALTDPAALARCQTNPALQCGGFSYMEITGVYDNEGRLISPSRYSVEPIVSGGEQRLEVVWVFSENGRVFEDELFTWTVTYRVYGSLGFFDDYDLLYWDAIFSDRDVNVEDASVTVLFPGDVKLERDDVSVPSQGFDYSFEYVPAESRLRLETGLLRPYEDFTVLVQFPKDIVTPPATLLLNTDPDPIDVSVDGIMLRGISDKLTGLTAGEHTLIFSADGYQSKEVKVNVEAGTSSGPLTVELDRSPLAMLILIALVLCNCLGILILPFGILLLYRQYRASGVDIGRAKVIVPEFAPPEGIRPYLLGSLKDESVDLVDVTATLIDVAYRGYIKIREFEAKTVLGIKLSSREYEFIKQKEFGDLTPVEQKILNGIFSGKDRVTTDTLKNSFYTKLPGIRDAIYAEMVSRDYFPRRPDKVRSRYQTMGGFMIAAGFGMAAVFVFLPVLIGTAVSLGVLGIITLVAAGSMPAKTALGSKVFDKVLGFKMYMETAERFRVQDLTPETFEKYLSYAMVFGIENEWAERFMDIYKEAPEWFEGSSADRMLNTIYIANALSNFNSVAAQSISSSPSSSSSSSGWSGGGWSGGGGFSGGFSGGGGGGGGGGAF</sequence>
<feature type="transmembrane region" description="Helical" evidence="1">
    <location>
        <begin position="320"/>
        <end position="347"/>
    </location>
</feature>
<evidence type="ECO:0000256" key="1">
    <source>
        <dbReference type="SAM" id="Phobius"/>
    </source>
</evidence>
<protein>
    <recommendedName>
        <fullName evidence="7">PEGA domain protein</fullName>
    </recommendedName>
</protein>
<evidence type="ECO:0000256" key="2">
    <source>
        <dbReference type="SAM" id="SignalP"/>
    </source>
</evidence>
<organism evidence="5 6">
    <name type="scientific">candidate division WS6 bacterium OLB20</name>
    <dbReference type="NCBI Taxonomy" id="1617426"/>
    <lineage>
        <taxon>Bacteria</taxon>
        <taxon>Candidatus Dojkabacteria</taxon>
    </lineage>
</organism>
<feature type="transmembrane region" description="Helical" evidence="1">
    <location>
        <begin position="494"/>
        <end position="515"/>
    </location>
</feature>